<name>A0A2W5T1X9_9BACT</name>
<accession>A0A2W5T1X9</accession>
<evidence type="ECO:0000256" key="4">
    <source>
        <dbReference type="ARBA" id="ARBA00023002"/>
    </source>
</evidence>
<comment type="pathway">
    <text evidence="1 5">Carotenoid biosynthesis.</text>
</comment>
<proteinExistence type="inferred from homology"/>
<dbReference type="InterPro" id="IPR002937">
    <property type="entry name" value="Amino_oxidase"/>
</dbReference>
<dbReference type="InterPro" id="IPR014105">
    <property type="entry name" value="Carotenoid/retinoid_OxRdtase"/>
</dbReference>
<dbReference type="EMBL" id="QFQP01000027">
    <property type="protein sequence ID" value="PZR08047.1"/>
    <property type="molecule type" value="Genomic_DNA"/>
</dbReference>
<dbReference type="NCBIfam" id="TIGR02734">
    <property type="entry name" value="crtI_fam"/>
    <property type="match status" value="1"/>
</dbReference>
<dbReference type="PANTHER" id="PTHR43734">
    <property type="entry name" value="PHYTOENE DESATURASE"/>
    <property type="match status" value="1"/>
</dbReference>
<dbReference type="GO" id="GO:0016117">
    <property type="term" value="P:carotenoid biosynthetic process"/>
    <property type="evidence" value="ECO:0007669"/>
    <property type="project" value="UniProtKB-KW"/>
</dbReference>
<dbReference type="PANTHER" id="PTHR43734:SF7">
    <property type="entry name" value="4,4'-DIAPONEUROSPORENE OXYGENASE"/>
    <property type="match status" value="1"/>
</dbReference>
<evidence type="ECO:0000313" key="7">
    <source>
        <dbReference type="EMBL" id="PZR08047.1"/>
    </source>
</evidence>
<dbReference type="Gene3D" id="3.50.50.60">
    <property type="entry name" value="FAD/NAD(P)-binding domain"/>
    <property type="match status" value="1"/>
</dbReference>
<keyword evidence="3 5" id="KW-0125">Carotenoid biosynthesis</keyword>
<dbReference type="PRINTS" id="PR00419">
    <property type="entry name" value="ADXRDTASE"/>
</dbReference>
<evidence type="ECO:0000259" key="6">
    <source>
        <dbReference type="Pfam" id="PF01593"/>
    </source>
</evidence>
<dbReference type="SUPFAM" id="SSF51905">
    <property type="entry name" value="FAD/NAD(P)-binding domain"/>
    <property type="match status" value="1"/>
</dbReference>
<reference evidence="7 8" key="1">
    <citation type="submission" date="2017-08" db="EMBL/GenBank/DDBJ databases">
        <title>Infants hospitalized years apart are colonized by the same room-sourced microbial strains.</title>
        <authorList>
            <person name="Brooks B."/>
            <person name="Olm M.R."/>
            <person name="Firek B.A."/>
            <person name="Baker R."/>
            <person name="Thomas B.C."/>
            <person name="Morowitz M.J."/>
            <person name="Banfield J.F."/>
        </authorList>
    </citation>
    <scope>NUCLEOTIDE SEQUENCE [LARGE SCALE GENOMIC DNA]</scope>
    <source>
        <strain evidence="7">S2_003_000_R2_14</strain>
    </source>
</reference>
<keyword evidence="4 5" id="KW-0560">Oxidoreductase</keyword>
<evidence type="ECO:0000256" key="1">
    <source>
        <dbReference type="ARBA" id="ARBA00004829"/>
    </source>
</evidence>
<evidence type="ECO:0000256" key="5">
    <source>
        <dbReference type="RuleBase" id="RU362075"/>
    </source>
</evidence>
<organism evidence="7 8">
    <name type="scientific">Archangium gephyra</name>
    <dbReference type="NCBI Taxonomy" id="48"/>
    <lineage>
        <taxon>Bacteria</taxon>
        <taxon>Pseudomonadati</taxon>
        <taxon>Myxococcota</taxon>
        <taxon>Myxococcia</taxon>
        <taxon>Myxococcales</taxon>
        <taxon>Cystobacterineae</taxon>
        <taxon>Archangiaceae</taxon>
        <taxon>Archangium</taxon>
    </lineage>
</organism>
<dbReference type="Pfam" id="PF01593">
    <property type="entry name" value="Amino_oxidase"/>
    <property type="match status" value="1"/>
</dbReference>
<protein>
    <submittedName>
        <fullName evidence="7">Phytoene desaturase</fullName>
    </submittedName>
</protein>
<feature type="domain" description="Amine oxidase" evidence="6">
    <location>
        <begin position="12"/>
        <end position="246"/>
    </location>
</feature>
<comment type="similarity">
    <text evidence="2 5">Belongs to the carotenoid/retinoid oxidoreductase family.</text>
</comment>
<dbReference type="InterPro" id="IPR036188">
    <property type="entry name" value="FAD/NAD-bd_sf"/>
</dbReference>
<evidence type="ECO:0000313" key="8">
    <source>
        <dbReference type="Proteomes" id="UP000249061"/>
    </source>
</evidence>
<dbReference type="GO" id="GO:0016491">
    <property type="term" value="F:oxidoreductase activity"/>
    <property type="evidence" value="ECO:0007669"/>
    <property type="project" value="UniProtKB-KW"/>
</dbReference>
<evidence type="ECO:0000256" key="3">
    <source>
        <dbReference type="ARBA" id="ARBA00022746"/>
    </source>
</evidence>
<sequence>MKKVAVIGAGFGGMTAAAELARAGHQVTLFEQASTLGGKAQLVTHAGVKLDTGPTLLTMPHVVEQTFSRLGAADLLPRFHRLTHHARYTWSDGRTFDCGDDLEQTAASASTFEDGNSIHRFYEDAKNIHYAAGEPYLEAPFEGTLAFMTRVARRGVASALAGLKMSSLDSLARKHFTSPQLQQFVGRFATYAGASPYEASAAFAMIPHIERAFGVHHVEGGMAGLVAAFGKALERLGVTIRYGARASWKQHGRSLVAGPSGDEHEFDSIVVNQDPLLGTHEPLALSGYVLLLDADRRLSLPHHSIAFTDDPKTEFAALFRGEQPYATTVYVCHPAASDASVAPQGRSGLFVMVNSPALRGEADVGRWTQHATQLRALCVETVKKLAPEARDANIAIVGERTPVDLARGGAPGGSIYGFLPHGKFGPFARPKMRSKTRGVFYAGGGTHPGGGVPMVMLSGHFASTLVEQHLGGRS</sequence>
<comment type="caution">
    <text evidence="7">The sequence shown here is derived from an EMBL/GenBank/DDBJ whole genome shotgun (WGS) entry which is preliminary data.</text>
</comment>
<evidence type="ECO:0000256" key="2">
    <source>
        <dbReference type="ARBA" id="ARBA00006046"/>
    </source>
</evidence>
<dbReference type="Proteomes" id="UP000249061">
    <property type="component" value="Unassembled WGS sequence"/>
</dbReference>
<gene>
    <name evidence="7" type="ORF">DI536_25765</name>
</gene>
<dbReference type="AlphaFoldDB" id="A0A2W5T1X9"/>